<evidence type="ECO:0000313" key="8">
    <source>
        <dbReference type="Proteomes" id="UP000437709"/>
    </source>
</evidence>
<organism evidence="7 8">
    <name type="scientific">Georgenia subflava</name>
    <dbReference type="NCBI Taxonomy" id="1622177"/>
    <lineage>
        <taxon>Bacteria</taxon>
        <taxon>Bacillati</taxon>
        <taxon>Actinomycetota</taxon>
        <taxon>Actinomycetes</taxon>
        <taxon>Micrococcales</taxon>
        <taxon>Bogoriellaceae</taxon>
        <taxon>Georgenia</taxon>
    </lineage>
</organism>
<dbReference type="InterPro" id="IPR004254">
    <property type="entry name" value="AdipoR/HlyIII-related"/>
</dbReference>
<sequence>MADPPNASPQGQDDTLAAAVKPRLRGWLHAGTAPLALVAGIVLVALSPTSAARWSTAVFAVTAVVLFGCSAVYHRGTWSPRVTAALRRLDHSNIFLLIAGTYTPLAVLLLERSTATVLLLVVWAGAILGILARMVWLNAPRWVYVPIYVALGWVAVGFLPQFWTAGGPAVFWLVAGGGLAYSLGAVAYGTKWPNPSPRWFGFHEIFHVGTVIGWACHYAAVSVAAY</sequence>
<feature type="binding site" evidence="5">
    <location>
        <position position="203"/>
    </location>
    <ligand>
        <name>Zn(2+)</name>
        <dbReference type="ChEBI" id="CHEBI:29105"/>
    </ligand>
</feature>
<evidence type="ECO:0000256" key="6">
    <source>
        <dbReference type="SAM" id="Phobius"/>
    </source>
</evidence>
<feature type="transmembrane region" description="Helical" evidence="6">
    <location>
        <begin position="116"/>
        <end position="136"/>
    </location>
</feature>
<dbReference type="GO" id="GO:0016020">
    <property type="term" value="C:membrane"/>
    <property type="evidence" value="ECO:0007669"/>
    <property type="project" value="UniProtKB-SubCell"/>
</dbReference>
<name>A0A6N7ELX1_9MICO</name>
<keyword evidence="3 6" id="KW-1133">Transmembrane helix</keyword>
<feature type="transmembrane region" description="Helical" evidence="6">
    <location>
        <begin position="52"/>
        <end position="73"/>
    </location>
</feature>
<dbReference type="AlphaFoldDB" id="A0A6N7ELX1"/>
<reference evidence="7 8" key="1">
    <citation type="submission" date="2019-10" db="EMBL/GenBank/DDBJ databases">
        <title>Georgenia wutianyii sp. nov. and Georgenia yuyongxinii sp. nov. isolated from plateau pika (Ochotona curzoniae) in the Qinghai-Tibet plateau of China.</title>
        <authorList>
            <person name="Tian Z."/>
        </authorList>
    </citation>
    <scope>NUCLEOTIDE SEQUENCE [LARGE SCALE GENOMIC DNA]</scope>
    <source>
        <strain evidence="7 8">JCM 19765</strain>
    </source>
</reference>
<evidence type="ECO:0000256" key="2">
    <source>
        <dbReference type="ARBA" id="ARBA00022692"/>
    </source>
</evidence>
<protein>
    <submittedName>
        <fullName evidence="7">Hemolysin III family protein</fullName>
    </submittedName>
</protein>
<dbReference type="EMBL" id="WHPC01000063">
    <property type="protein sequence ID" value="MPV38118.1"/>
    <property type="molecule type" value="Genomic_DNA"/>
</dbReference>
<evidence type="ECO:0000256" key="1">
    <source>
        <dbReference type="ARBA" id="ARBA00004141"/>
    </source>
</evidence>
<evidence type="ECO:0000313" key="7">
    <source>
        <dbReference type="EMBL" id="MPV38118.1"/>
    </source>
</evidence>
<accession>A0A6N7ELX1</accession>
<dbReference type="GO" id="GO:0046872">
    <property type="term" value="F:metal ion binding"/>
    <property type="evidence" value="ECO:0007669"/>
    <property type="project" value="UniProtKB-KW"/>
</dbReference>
<comment type="caution">
    <text evidence="7">The sequence shown here is derived from an EMBL/GenBank/DDBJ whole genome shotgun (WGS) entry which is preliminary data.</text>
</comment>
<feature type="transmembrane region" description="Helical" evidence="6">
    <location>
        <begin position="169"/>
        <end position="188"/>
    </location>
</feature>
<dbReference type="RefSeq" id="WP_152196780.1">
    <property type="nucleotide sequence ID" value="NZ_VUKD01000008.1"/>
</dbReference>
<gene>
    <name evidence="7" type="ORF">GB881_13875</name>
</gene>
<evidence type="ECO:0000256" key="5">
    <source>
        <dbReference type="PIRSR" id="PIRSR604254-1"/>
    </source>
</evidence>
<keyword evidence="5" id="KW-0862">Zinc</keyword>
<feature type="transmembrane region" description="Helical" evidence="6">
    <location>
        <begin position="143"/>
        <end position="163"/>
    </location>
</feature>
<dbReference type="PANTHER" id="PTHR20855:SF3">
    <property type="entry name" value="LD03007P"/>
    <property type="match status" value="1"/>
</dbReference>
<feature type="transmembrane region" description="Helical" evidence="6">
    <location>
        <begin position="26"/>
        <end position="46"/>
    </location>
</feature>
<feature type="transmembrane region" description="Helical" evidence="6">
    <location>
        <begin position="94"/>
        <end position="110"/>
    </location>
</feature>
<dbReference type="PANTHER" id="PTHR20855">
    <property type="entry name" value="ADIPOR/PROGESTIN RECEPTOR-RELATED"/>
    <property type="match status" value="1"/>
</dbReference>
<keyword evidence="8" id="KW-1185">Reference proteome</keyword>
<evidence type="ECO:0000256" key="3">
    <source>
        <dbReference type="ARBA" id="ARBA00022989"/>
    </source>
</evidence>
<keyword evidence="2 6" id="KW-0812">Transmembrane</keyword>
<dbReference type="OrthoDB" id="9813689at2"/>
<dbReference type="Proteomes" id="UP000437709">
    <property type="component" value="Unassembled WGS sequence"/>
</dbReference>
<keyword evidence="4 6" id="KW-0472">Membrane</keyword>
<feature type="binding site" evidence="5">
    <location>
        <position position="207"/>
    </location>
    <ligand>
        <name>Zn(2+)</name>
        <dbReference type="ChEBI" id="CHEBI:29105"/>
    </ligand>
</feature>
<dbReference type="Pfam" id="PF03006">
    <property type="entry name" value="HlyIII"/>
    <property type="match status" value="1"/>
</dbReference>
<feature type="binding site" evidence="5">
    <location>
        <position position="74"/>
    </location>
    <ligand>
        <name>Zn(2+)</name>
        <dbReference type="ChEBI" id="CHEBI:29105"/>
    </ligand>
</feature>
<proteinExistence type="predicted"/>
<comment type="subcellular location">
    <subcellularLocation>
        <location evidence="1">Membrane</location>
        <topology evidence="1">Multi-pass membrane protein</topology>
    </subcellularLocation>
</comment>
<evidence type="ECO:0000256" key="4">
    <source>
        <dbReference type="ARBA" id="ARBA00023136"/>
    </source>
</evidence>
<keyword evidence="5" id="KW-0479">Metal-binding</keyword>